<dbReference type="Pfam" id="PF20251">
    <property type="entry name" value="Big_14"/>
    <property type="match status" value="1"/>
</dbReference>
<evidence type="ECO:0000259" key="1">
    <source>
        <dbReference type="Pfam" id="PF20251"/>
    </source>
</evidence>
<evidence type="ECO:0000313" key="2">
    <source>
        <dbReference type="EMBL" id="ASJ13919.1"/>
    </source>
</evidence>
<keyword evidence="3" id="KW-1185">Reference proteome</keyword>
<accession>A0A2Z2N7W9</accession>
<proteinExistence type="predicted"/>
<dbReference type="InterPro" id="IPR046878">
    <property type="entry name" value="Big_14"/>
</dbReference>
<sequence length="144" mass="16590">MRWKRNAGIVLLILLLWNLTGPHFMISLDKRTYSAGEEPELTISNVGLTPIYFGQGYLLYRWENGSWVGVRTPFIFFDILYDLPPFHSWRQSVALKYLPENESPGEPIPYPYPDLPPGRYRLVKRICGLPLGCRNASVEFEITG</sequence>
<protein>
    <recommendedName>
        <fullName evidence="1">Bacterial Ig-like domain-containing protein</fullName>
    </recommendedName>
</protein>
<evidence type="ECO:0000313" key="3">
    <source>
        <dbReference type="Proteomes" id="UP000250085"/>
    </source>
</evidence>
<feature type="domain" description="Bacterial Ig-like" evidence="1">
    <location>
        <begin position="24"/>
        <end position="105"/>
    </location>
</feature>
<dbReference type="AlphaFoldDB" id="A0A2Z2N7W9"/>
<dbReference type="GeneID" id="33327533"/>
<name>A0A2Z2N7W9_9EURY</name>
<dbReference type="RefSeq" id="WP_088866124.1">
    <property type="nucleotide sequence ID" value="NZ_CP015106.1"/>
</dbReference>
<dbReference type="KEGG" id="trl:A3L10_01755"/>
<reference evidence="2 3" key="1">
    <citation type="submission" date="2016-04" db="EMBL/GenBank/DDBJ databases">
        <title>Complete genome sequence of Thermococcus radiotolerans type strain EJ2.</title>
        <authorList>
            <person name="Oger P.M."/>
        </authorList>
    </citation>
    <scope>NUCLEOTIDE SEQUENCE [LARGE SCALE GENOMIC DNA]</scope>
    <source>
        <strain evidence="2 3">EJ2</strain>
    </source>
</reference>
<dbReference type="OrthoDB" id="94582at2157"/>
<organism evidence="2 3">
    <name type="scientific">Thermococcus radiotolerans</name>
    <dbReference type="NCBI Taxonomy" id="187880"/>
    <lineage>
        <taxon>Archaea</taxon>
        <taxon>Methanobacteriati</taxon>
        <taxon>Methanobacteriota</taxon>
        <taxon>Thermococci</taxon>
        <taxon>Thermococcales</taxon>
        <taxon>Thermococcaceae</taxon>
        <taxon>Thermococcus</taxon>
    </lineage>
</organism>
<dbReference type="EMBL" id="CP015106">
    <property type="protein sequence ID" value="ASJ13919.1"/>
    <property type="molecule type" value="Genomic_DNA"/>
</dbReference>
<gene>
    <name evidence="2" type="ORF">A3L10_01755</name>
</gene>
<dbReference type="Proteomes" id="UP000250085">
    <property type="component" value="Chromosome"/>
</dbReference>